<proteinExistence type="predicted"/>
<sequence length="287" mass="32258">MERRNCEFCNAYITNFEVHSCRNVFNQHRLRNATLPRSGNRAEGTDSRLTQRMNSGALWPTTSQINSPTQQSILPNILQLTHFEETAAAEMSSPYRIAKWNEYIPEVSDCLFANMPQVEENQSETTHLQQPPEMFGQKNPWENQIAENPSASSQMERSGISRTDEMPSHFISDFIQNDIASTSRISQHNETSLGIPILAVENVQHNPMDPIPHTDTTGPIHSNKCPTEFLPKDHPEPQDISGSVARPYSYWKNTSAASTLGKNYINAQNVVNALLSVPTSNVTCLFI</sequence>
<keyword evidence="3" id="KW-1185">Reference proteome</keyword>
<gene>
    <name evidence="2" type="ORF">CEXT_182011</name>
</gene>
<feature type="region of interest" description="Disordered" evidence="1">
    <location>
        <begin position="218"/>
        <end position="241"/>
    </location>
</feature>
<evidence type="ECO:0000256" key="1">
    <source>
        <dbReference type="SAM" id="MobiDB-lite"/>
    </source>
</evidence>
<dbReference type="AlphaFoldDB" id="A0AAV4Y3A9"/>
<comment type="caution">
    <text evidence="2">The sequence shown here is derived from an EMBL/GenBank/DDBJ whole genome shotgun (WGS) entry which is preliminary data.</text>
</comment>
<evidence type="ECO:0000313" key="2">
    <source>
        <dbReference type="EMBL" id="GIZ01553.1"/>
    </source>
</evidence>
<reference evidence="2 3" key="1">
    <citation type="submission" date="2021-06" db="EMBL/GenBank/DDBJ databases">
        <title>Caerostris extrusa draft genome.</title>
        <authorList>
            <person name="Kono N."/>
            <person name="Arakawa K."/>
        </authorList>
    </citation>
    <scope>NUCLEOTIDE SEQUENCE [LARGE SCALE GENOMIC DNA]</scope>
</reference>
<dbReference type="Proteomes" id="UP001054945">
    <property type="component" value="Unassembled WGS sequence"/>
</dbReference>
<name>A0AAV4Y3A9_CAEEX</name>
<organism evidence="2 3">
    <name type="scientific">Caerostris extrusa</name>
    <name type="common">Bark spider</name>
    <name type="synonym">Caerostris bankana</name>
    <dbReference type="NCBI Taxonomy" id="172846"/>
    <lineage>
        <taxon>Eukaryota</taxon>
        <taxon>Metazoa</taxon>
        <taxon>Ecdysozoa</taxon>
        <taxon>Arthropoda</taxon>
        <taxon>Chelicerata</taxon>
        <taxon>Arachnida</taxon>
        <taxon>Araneae</taxon>
        <taxon>Araneomorphae</taxon>
        <taxon>Entelegynae</taxon>
        <taxon>Araneoidea</taxon>
        <taxon>Araneidae</taxon>
        <taxon>Caerostris</taxon>
    </lineage>
</organism>
<dbReference type="EMBL" id="BPLR01001318">
    <property type="protein sequence ID" value="GIZ01553.1"/>
    <property type="molecule type" value="Genomic_DNA"/>
</dbReference>
<protein>
    <submittedName>
        <fullName evidence="2">Uncharacterized protein</fullName>
    </submittedName>
</protein>
<accession>A0AAV4Y3A9</accession>
<evidence type="ECO:0000313" key="3">
    <source>
        <dbReference type="Proteomes" id="UP001054945"/>
    </source>
</evidence>